<dbReference type="InterPro" id="IPR013783">
    <property type="entry name" value="Ig-like_fold"/>
</dbReference>
<dbReference type="Gene3D" id="2.60.40.10">
    <property type="entry name" value="Immunoglobulins"/>
    <property type="match status" value="2"/>
</dbReference>
<keyword evidence="3" id="KW-1185">Reference proteome</keyword>
<feature type="signal peptide" evidence="1">
    <location>
        <begin position="1"/>
        <end position="23"/>
    </location>
</feature>
<dbReference type="Proteomes" id="UP000503349">
    <property type="component" value="Chromosome 23"/>
</dbReference>
<protein>
    <submittedName>
        <fullName evidence="2">Matrix-remodeling-associated protein 5</fullName>
    </submittedName>
</protein>
<accession>A0A6G1QVV9</accession>
<reference evidence="2 3" key="1">
    <citation type="submission" date="2019-02" db="EMBL/GenBank/DDBJ databases">
        <title>Opniocepnalus argus genome.</title>
        <authorList>
            <person name="Zhou C."/>
            <person name="Xiao S."/>
        </authorList>
    </citation>
    <scope>NUCLEOTIDE SEQUENCE [LARGE SCALE GENOMIC DNA]</scope>
    <source>
        <strain evidence="2">OARG1902GOOAL</strain>
        <tissue evidence="2">Muscle</tissue>
    </source>
</reference>
<evidence type="ECO:0000313" key="3">
    <source>
        <dbReference type="Proteomes" id="UP000503349"/>
    </source>
</evidence>
<dbReference type="InterPro" id="IPR036179">
    <property type="entry name" value="Ig-like_dom_sf"/>
</dbReference>
<dbReference type="AlphaFoldDB" id="A0A6G1QVV9"/>
<dbReference type="EMBL" id="CM015734">
    <property type="protein sequence ID" value="KAF3706443.1"/>
    <property type="molecule type" value="Genomic_DNA"/>
</dbReference>
<keyword evidence="1" id="KW-0732">Signal</keyword>
<dbReference type="SUPFAM" id="SSF48726">
    <property type="entry name" value="Immunoglobulin"/>
    <property type="match status" value="2"/>
</dbReference>
<evidence type="ECO:0000256" key="1">
    <source>
        <dbReference type="SAM" id="SignalP"/>
    </source>
</evidence>
<feature type="chain" id="PRO_5026015873" evidence="1">
    <location>
        <begin position="24"/>
        <end position="223"/>
    </location>
</feature>
<organism evidence="2 3">
    <name type="scientific">Channa argus</name>
    <name type="common">Northern snakehead</name>
    <name type="synonym">Ophicephalus argus</name>
    <dbReference type="NCBI Taxonomy" id="215402"/>
    <lineage>
        <taxon>Eukaryota</taxon>
        <taxon>Metazoa</taxon>
        <taxon>Chordata</taxon>
        <taxon>Craniata</taxon>
        <taxon>Vertebrata</taxon>
        <taxon>Euteleostomi</taxon>
        <taxon>Actinopterygii</taxon>
        <taxon>Neopterygii</taxon>
        <taxon>Teleostei</taxon>
        <taxon>Neoteleostei</taxon>
        <taxon>Acanthomorphata</taxon>
        <taxon>Anabantaria</taxon>
        <taxon>Anabantiformes</taxon>
        <taxon>Channoidei</taxon>
        <taxon>Channidae</taxon>
        <taxon>Channa</taxon>
    </lineage>
</organism>
<reference evidence="3" key="2">
    <citation type="submission" date="2019-02" db="EMBL/GenBank/DDBJ databases">
        <title>Opniocepnalus argus Var Kimnra genome.</title>
        <authorList>
            <person name="Zhou C."/>
            <person name="Xiao S."/>
        </authorList>
    </citation>
    <scope>NUCLEOTIDE SEQUENCE [LARGE SCALE GENOMIC DNA]</scope>
</reference>
<gene>
    <name evidence="2" type="ORF">EXN66_Car022135</name>
</gene>
<dbReference type="CDD" id="cd00096">
    <property type="entry name" value="Ig"/>
    <property type="match status" value="1"/>
</dbReference>
<sequence>MNMEFPIVCLFQTLLLLMILLKGQNHLILIPENRCGLREYVVFDNGMLHFNDVGIPEEGDYTCYAMNQFGKDEMKVRVKVKAAIFLPQISLRCNTKGKPTLVTTWISPTKRVIAPVLDKYQVLDIGTLVVQKVQRFDGGGKLSAIKVTGVFDQPKLVDCVAKGTPTPRLMWVLPGNVILPAPYYSNRVTVHQNGTLEFQLLKRTDSEHSDLMLLGSYPMAHFC</sequence>
<evidence type="ECO:0000313" key="2">
    <source>
        <dbReference type="EMBL" id="KAF3706443.1"/>
    </source>
</evidence>
<name>A0A6G1QVV9_CHAAH</name>
<proteinExistence type="predicted"/>